<name>A0A9D1Q122_9FIRM</name>
<proteinExistence type="predicted"/>
<protein>
    <submittedName>
        <fullName evidence="1">Uncharacterized protein</fullName>
    </submittedName>
</protein>
<accession>A0A9D1Q122</accession>
<sequence length="107" mass="12190">MMKKSALIKGRSFFVSVICFMSERRIAFPCAPLTLASRAQELKTKCRAESAVIMKAVPCGRGRRRARIGSGCEPEGVEVCFMRRRDIFFREIDRETTAEFAENAPYF</sequence>
<reference evidence="1" key="2">
    <citation type="submission" date="2021-04" db="EMBL/GenBank/DDBJ databases">
        <authorList>
            <person name="Gilroy R."/>
        </authorList>
    </citation>
    <scope>NUCLEOTIDE SEQUENCE</scope>
    <source>
        <strain evidence="1">12435</strain>
    </source>
</reference>
<dbReference type="AlphaFoldDB" id="A0A9D1Q122"/>
<evidence type="ECO:0000313" key="1">
    <source>
        <dbReference type="EMBL" id="HIW02896.1"/>
    </source>
</evidence>
<dbReference type="Proteomes" id="UP000823990">
    <property type="component" value="Unassembled WGS sequence"/>
</dbReference>
<evidence type="ECO:0000313" key="2">
    <source>
        <dbReference type="Proteomes" id="UP000823990"/>
    </source>
</evidence>
<gene>
    <name evidence="1" type="ORF">H9892_06110</name>
</gene>
<organism evidence="1 2">
    <name type="scientific">Candidatus Protoclostridium stercorigallinarum</name>
    <dbReference type="NCBI Taxonomy" id="2838741"/>
    <lineage>
        <taxon>Bacteria</taxon>
        <taxon>Bacillati</taxon>
        <taxon>Bacillota</taxon>
        <taxon>Clostridia</taxon>
        <taxon>Candidatus Protoclostridium</taxon>
    </lineage>
</organism>
<dbReference type="EMBL" id="DXHS01000098">
    <property type="protein sequence ID" value="HIW02896.1"/>
    <property type="molecule type" value="Genomic_DNA"/>
</dbReference>
<comment type="caution">
    <text evidence="1">The sequence shown here is derived from an EMBL/GenBank/DDBJ whole genome shotgun (WGS) entry which is preliminary data.</text>
</comment>
<reference evidence="1" key="1">
    <citation type="journal article" date="2021" name="PeerJ">
        <title>Extensive microbial diversity within the chicken gut microbiome revealed by metagenomics and culture.</title>
        <authorList>
            <person name="Gilroy R."/>
            <person name="Ravi A."/>
            <person name="Getino M."/>
            <person name="Pursley I."/>
            <person name="Horton D.L."/>
            <person name="Alikhan N.F."/>
            <person name="Baker D."/>
            <person name="Gharbi K."/>
            <person name="Hall N."/>
            <person name="Watson M."/>
            <person name="Adriaenssens E.M."/>
            <person name="Foster-Nyarko E."/>
            <person name="Jarju S."/>
            <person name="Secka A."/>
            <person name="Antonio M."/>
            <person name="Oren A."/>
            <person name="Chaudhuri R.R."/>
            <person name="La Ragione R."/>
            <person name="Hildebrand F."/>
            <person name="Pallen M.J."/>
        </authorList>
    </citation>
    <scope>NUCLEOTIDE SEQUENCE</scope>
    <source>
        <strain evidence="1">12435</strain>
    </source>
</reference>